<dbReference type="AlphaFoldDB" id="A0A7W7WVP2"/>
<evidence type="ECO:0000313" key="3">
    <source>
        <dbReference type="EMBL" id="MBB4965539.1"/>
    </source>
</evidence>
<dbReference type="Gene3D" id="3.40.50.2000">
    <property type="entry name" value="Glycogen Phosphorylase B"/>
    <property type="match status" value="2"/>
</dbReference>
<protein>
    <submittedName>
        <fullName evidence="3">Glycosyltransferase involved in cell wall biosynthesis</fullName>
    </submittedName>
</protein>
<dbReference type="PANTHER" id="PTHR12526">
    <property type="entry name" value="GLYCOSYLTRANSFERASE"/>
    <property type="match status" value="1"/>
</dbReference>
<dbReference type="EMBL" id="JACHJS010000001">
    <property type="protein sequence ID" value="MBB4965539.1"/>
    <property type="molecule type" value="Genomic_DNA"/>
</dbReference>
<accession>A0A7W7WVP2</accession>
<keyword evidence="1 3" id="KW-0808">Transferase</keyword>
<comment type="caution">
    <text evidence="3">The sequence shown here is derived from an EMBL/GenBank/DDBJ whole genome shotgun (WGS) entry which is preliminary data.</text>
</comment>
<evidence type="ECO:0000256" key="1">
    <source>
        <dbReference type="ARBA" id="ARBA00022679"/>
    </source>
</evidence>
<name>A0A7W7WVP2_9PSEU</name>
<dbReference type="GO" id="GO:0016757">
    <property type="term" value="F:glycosyltransferase activity"/>
    <property type="evidence" value="ECO:0007669"/>
    <property type="project" value="InterPro"/>
</dbReference>
<sequence length="326" mass="34238">MIDGFEGLDVAVVALGDVDSGYAERVAGELRRFGHRVVLSTTGSGTPGSAGRRGTAGGVDVVHTLSEKSLRAVAALRSAGTPVVHSRRPGDPVESCAVVDHVVVGSRADLDVLIRSGVPRSATSVVVEAVDNARWSVEGPVRSRTKGFRVVCRDSLWRGGGADTAIAALPWVPNTELVLAGRGGPRGSSTPAEVERLSQGARALRVADRVRIVGRADPALVRSADVVVQVPWTAGSTRPVIEAMACGVPVVVSTVGGLPETVLTEVTGLVVPPRDPKLLGLVLRRLLTDKVRLAAFSIAAADRVEQRHTWARFASGITRAYREVVR</sequence>
<dbReference type="CDD" id="cd03801">
    <property type="entry name" value="GT4_PimA-like"/>
    <property type="match status" value="1"/>
</dbReference>
<evidence type="ECO:0000259" key="2">
    <source>
        <dbReference type="Pfam" id="PF00534"/>
    </source>
</evidence>
<dbReference type="InterPro" id="IPR001296">
    <property type="entry name" value="Glyco_trans_1"/>
</dbReference>
<feature type="domain" description="Glycosyl transferase family 1" evidence="2">
    <location>
        <begin position="162"/>
        <end position="300"/>
    </location>
</feature>
<keyword evidence="4" id="KW-1185">Reference proteome</keyword>
<dbReference type="Proteomes" id="UP000542674">
    <property type="component" value="Unassembled WGS sequence"/>
</dbReference>
<reference evidence="3 4" key="1">
    <citation type="submission" date="2020-08" db="EMBL/GenBank/DDBJ databases">
        <title>Sequencing the genomes of 1000 actinobacteria strains.</title>
        <authorList>
            <person name="Klenk H.-P."/>
        </authorList>
    </citation>
    <scope>NUCLEOTIDE SEQUENCE [LARGE SCALE GENOMIC DNA]</scope>
    <source>
        <strain evidence="3 4">DSM 45084</strain>
    </source>
</reference>
<dbReference type="SUPFAM" id="SSF53756">
    <property type="entry name" value="UDP-Glycosyltransferase/glycogen phosphorylase"/>
    <property type="match status" value="1"/>
</dbReference>
<gene>
    <name evidence="3" type="ORF">F4559_002898</name>
</gene>
<proteinExistence type="predicted"/>
<dbReference type="PANTHER" id="PTHR12526:SF635">
    <property type="entry name" value="GLYCOSYL TRANSFERASE GROUP 1"/>
    <property type="match status" value="1"/>
</dbReference>
<evidence type="ECO:0000313" key="4">
    <source>
        <dbReference type="Proteomes" id="UP000542674"/>
    </source>
</evidence>
<organism evidence="3 4">
    <name type="scientific">Saccharothrix violaceirubra</name>
    <dbReference type="NCBI Taxonomy" id="413306"/>
    <lineage>
        <taxon>Bacteria</taxon>
        <taxon>Bacillati</taxon>
        <taxon>Actinomycetota</taxon>
        <taxon>Actinomycetes</taxon>
        <taxon>Pseudonocardiales</taxon>
        <taxon>Pseudonocardiaceae</taxon>
        <taxon>Saccharothrix</taxon>
    </lineage>
</organism>
<dbReference type="RefSeq" id="WP_184669130.1">
    <property type="nucleotide sequence ID" value="NZ_BAABAI010000029.1"/>
</dbReference>
<dbReference type="Pfam" id="PF00534">
    <property type="entry name" value="Glycos_transf_1"/>
    <property type="match status" value="1"/>
</dbReference>